<dbReference type="AlphaFoldDB" id="A0A1E7EP06"/>
<evidence type="ECO:0000256" key="3">
    <source>
        <dbReference type="SAM" id="MobiDB-lite"/>
    </source>
</evidence>
<proteinExistence type="inferred from homology"/>
<organism evidence="4 5">
    <name type="scientific">Fragilariopsis cylindrus CCMP1102</name>
    <dbReference type="NCBI Taxonomy" id="635003"/>
    <lineage>
        <taxon>Eukaryota</taxon>
        <taxon>Sar</taxon>
        <taxon>Stramenopiles</taxon>
        <taxon>Ochrophyta</taxon>
        <taxon>Bacillariophyta</taxon>
        <taxon>Bacillariophyceae</taxon>
        <taxon>Bacillariophycidae</taxon>
        <taxon>Bacillariales</taxon>
        <taxon>Bacillariaceae</taxon>
        <taxon>Fragilariopsis</taxon>
    </lineage>
</organism>
<dbReference type="EMBL" id="KV784385">
    <property type="protein sequence ID" value="OEU07556.1"/>
    <property type="molecule type" value="Genomic_DNA"/>
</dbReference>
<comment type="similarity">
    <text evidence="1 2">Belongs to the SF3B5 family.</text>
</comment>
<keyword evidence="5" id="KW-1185">Reference proteome</keyword>
<sequence length="91" mass="10215">MSNPGGASISAEQLKARFVGTGNADMSKYEWMTNQHRDTYASHLAHYDQLSYMAVAENQSIGRMRLKLFDKMIQPCGPPPPTKDINRLAEK</sequence>
<dbReference type="PANTHER" id="PTHR20978">
    <property type="entry name" value="SPLICING FACTOR 3B SUBUNIT 5"/>
    <property type="match status" value="1"/>
</dbReference>
<evidence type="ECO:0000313" key="5">
    <source>
        <dbReference type="Proteomes" id="UP000095751"/>
    </source>
</evidence>
<dbReference type="Pfam" id="PF07189">
    <property type="entry name" value="SF3b10"/>
    <property type="match status" value="1"/>
</dbReference>
<evidence type="ECO:0000256" key="2">
    <source>
        <dbReference type="PIRNR" id="PIRNR037010"/>
    </source>
</evidence>
<protein>
    <recommendedName>
        <fullName evidence="2">Splicing factor subunit</fullName>
    </recommendedName>
</protein>
<dbReference type="OrthoDB" id="274726at2759"/>
<gene>
    <name evidence="4" type="ORF">FRACYDRAFT_197536</name>
</gene>
<dbReference type="InterPro" id="IPR017089">
    <property type="entry name" value="Splicing_factor_3B_subunit_5"/>
</dbReference>
<dbReference type="GO" id="GO:0005686">
    <property type="term" value="C:U2 snRNP"/>
    <property type="evidence" value="ECO:0007669"/>
    <property type="project" value="TreeGrafter"/>
</dbReference>
<evidence type="ECO:0000313" key="4">
    <source>
        <dbReference type="EMBL" id="OEU07556.1"/>
    </source>
</evidence>
<dbReference type="GO" id="GO:0071011">
    <property type="term" value="C:precatalytic spliceosome"/>
    <property type="evidence" value="ECO:0007669"/>
    <property type="project" value="TreeGrafter"/>
</dbReference>
<evidence type="ECO:0000256" key="1">
    <source>
        <dbReference type="ARBA" id="ARBA00009568"/>
    </source>
</evidence>
<dbReference type="InParanoid" id="A0A1E7EP06"/>
<dbReference type="PANTHER" id="PTHR20978:SF0">
    <property type="entry name" value="SPLICING FACTOR 3B SUBUNIT 5"/>
    <property type="match status" value="1"/>
</dbReference>
<dbReference type="InterPro" id="IPR009846">
    <property type="entry name" value="SF3b5/RDS3-10"/>
</dbReference>
<dbReference type="Proteomes" id="UP000095751">
    <property type="component" value="Unassembled WGS sequence"/>
</dbReference>
<dbReference type="FunCoup" id="A0A1E7EP06">
    <property type="interactions" value="376"/>
</dbReference>
<reference evidence="4 5" key="1">
    <citation type="submission" date="2016-09" db="EMBL/GenBank/DDBJ databases">
        <title>Extensive genetic diversity and differential bi-allelic expression allows diatom success in the polar Southern Ocean.</title>
        <authorList>
            <consortium name="DOE Joint Genome Institute"/>
            <person name="Mock T."/>
            <person name="Otillar R.P."/>
            <person name="Strauss J."/>
            <person name="Dupont C."/>
            <person name="Frickenhaus S."/>
            <person name="Maumus F."/>
            <person name="Mcmullan M."/>
            <person name="Sanges R."/>
            <person name="Schmutz J."/>
            <person name="Toseland A."/>
            <person name="Valas R."/>
            <person name="Veluchamy A."/>
            <person name="Ward B.J."/>
            <person name="Allen A."/>
            <person name="Barry K."/>
            <person name="Falciatore A."/>
            <person name="Ferrante M."/>
            <person name="Fortunato A.E."/>
            <person name="Gloeckner G."/>
            <person name="Gruber A."/>
            <person name="Hipkin R."/>
            <person name="Janech M."/>
            <person name="Kroth P."/>
            <person name="Leese F."/>
            <person name="Lindquist E."/>
            <person name="Lyon B.R."/>
            <person name="Martin J."/>
            <person name="Mayer C."/>
            <person name="Parker M."/>
            <person name="Quesneville H."/>
            <person name="Raymond J."/>
            <person name="Uhlig C."/>
            <person name="Valentin K.U."/>
            <person name="Worden A.Z."/>
            <person name="Armbrust E.V."/>
            <person name="Bowler C."/>
            <person name="Green B."/>
            <person name="Moulton V."/>
            <person name="Van Oosterhout C."/>
            <person name="Grigoriev I."/>
        </authorList>
    </citation>
    <scope>NUCLEOTIDE SEQUENCE [LARGE SCALE GENOMIC DNA]</scope>
    <source>
        <strain evidence="4 5">CCMP1102</strain>
    </source>
</reference>
<dbReference type="KEGG" id="fcy:FRACYDRAFT_197536"/>
<name>A0A1E7EP06_9STRA</name>
<dbReference type="PIRSF" id="PIRSF037010">
    <property type="entry name" value="Splicing_factor_3B_subunit_5"/>
    <property type="match status" value="1"/>
</dbReference>
<dbReference type="GO" id="GO:0000398">
    <property type="term" value="P:mRNA splicing, via spliceosome"/>
    <property type="evidence" value="ECO:0007669"/>
    <property type="project" value="UniProtKB-UniRule"/>
</dbReference>
<feature type="region of interest" description="Disordered" evidence="3">
    <location>
        <begin position="72"/>
        <end position="91"/>
    </location>
</feature>
<accession>A0A1E7EP06</accession>